<name>A0AA39IQI9_9BILA</name>
<dbReference type="PANTHER" id="PTHR19847">
    <property type="entry name" value="DDB1- AND CUL4-ASSOCIATED FACTOR 11"/>
    <property type="match status" value="1"/>
</dbReference>
<protein>
    <submittedName>
        <fullName evidence="5">Uncharacterized protein</fullName>
    </submittedName>
</protein>
<dbReference type="AlphaFoldDB" id="A0AA39IQI9"/>
<feature type="region of interest" description="Disordered" evidence="4">
    <location>
        <begin position="384"/>
        <end position="498"/>
    </location>
</feature>
<dbReference type="Pfam" id="PF00400">
    <property type="entry name" value="WD40"/>
    <property type="match status" value="3"/>
</dbReference>
<dbReference type="InterPro" id="IPR051859">
    <property type="entry name" value="DCAF"/>
</dbReference>
<dbReference type="PRINTS" id="PR00320">
    <property type="entry name" value="GPROTEINBRPT"/>
</dbReference>
<dbReference type="GO" id="GO:0043161">
    <property type="term" value="P:proteasome-mediated ubiquitin-dependent protein catabolic process"/>
    <property type="evidence" value="ECO:0007669"/>
    <property type="project" value="TreeGrafter"/>
</dbReference>
<dbReference type="InterPro" id="IPR036322">
    <property type="entry name" value="WD40_repeat_dom_sf"/>
</dbReference>
<feature type="compositionally biased region" description="Polar residues" evidence="4">
    <location>
        <begin position="446"/>
        <end position="463"/>
    </location>
</feature>
<dbReference type="InterPro" id="IPR001680">
    <property type="entry name" value="WD40_rpt"/>
</dbReference>
<evidence type="ECO:0000256" key="3">
    <source>
        <dbReference type="PROSITE-ProRule" id="PRU00221"/>
    </source>
</evidence>
<dbReference type="EMBL" id="JAUCMV010000001">
    <property type="protein sequence ID" value="KAK0428647.1"/>
    <property type="molecule type" value="Genomic_DNA"/>
</dbReference>
<dbReference type="InterPro" id="IPR020472">
    <property type="entry name" value="WD40_PAC1"/>
</dbReference>
<feature type="repeat" description="WD" evidence="3">
    <location>
        <begin position="169"/>
        <end position="202"/>
    </location>
</feature>
<dbReference type="SMART" id="SM00320">
    <property type="entry name" value="WD40"/>
    <property type="match status" value="5"/>
</dbReference>
<reference evidence="5" key="1">
    <citation type="submission" date="2023-06" db="EMBL/GenBank/DDBJ databases">
        <title>Genomic analysis of the entomopathogenic nematode Steinernema hermaphroditum.</title>
        <authorList>
            <person name="Schwarz E.M."/>
            <person name="Heppert J.K."/>
            <person name="Baniya A."/>
            <person name="Schwartz H.T."/>
            <person name="Tan C.-H."/>
            <person name="Antoshechkin I."/>
            <person name="Sternberg P.W."/>
            <person name="Goodrich-Blair H."/>
            <person name="Dillman A.R."/>
        </authorList>
    </citation>
    <scope>NUCLEOTIDE SEQUENCE</scope>
    <source>
        <strain evidence="5">PS9179</strain>
        <tissue evidence="5">Whole animal</tissue>
    </source>
</reference>
<dbReference type="GO" id="GO:0080008">
    <property type="term" value="C:Cul4-RING E3 ubiquitin ligase complex"/>
    <property type="evidence" value="ECO:0007669"/>
    <property type="project" value="TreeGrafter"/>
</dbReference>
<evidence type="ECO:0000256" key="2">
    <source>
        <dbReference type="ARBA" id="ARBA00022737"/>
    </source>
</evidence>
<evidence type="ECO:0000256" key="1">
    <source>
        <dbReference type="ARBA" id="ARBA00022574"/>
    </source>
</evidence>
<dbReference type="PROSITE" id="PS50082">
    <property type="entry name" value="WD_REPEATS_2"/>
    <property type="match status" value="3"/>
</dbReference>
<feature type="compositionally biased region" description="Basic and acidic residues" evidence="4">
    <location>
        <begin position="402"/>
        <end position="413"/>
    </location>
</feature>
<organism evidence="5 6">
    <name type="scientific">Steinernema hermaphroditum</name>
    <dbReference type="NCBI Taxonomy" id="289476"/>
    <lineage>
        <taxon>Eukaryota</taxon>
        <taxon>Metazoa</taxon>
        <taxon>Ecdysozoa</taxon>
        <taxon>Nematoda</taxon>
        <taxon>Chromadorea</taxon>
        <taxon>Rhabditida</taxon>
        <taxon>Tylenchina</taxon>
        <taxon>Panagrolaimomorpha</taxon>
        <taxon>Strongyloidoidea</taxon>
        <taxon>Steinernematidae</taxon>
        <taxon>Steinernema</taxon>
    </lineage>
</organism>
<dbReference type="Gene3D" id="2.130.10.10">
    <property type="entry name" value="YVTN repeat-like/Quinoprotein amine dehydrogenase"/>
    <property type="match status" value="2"/>
</dbReference>
<dbReference type="PROSITE" id="PS50294">
    <property type="entry name" value="WD_REPEATS_REGION"/>
    <property type="match status" value="3"/>
</dbReference>
<sequence length="498" mass="56546">MRWRQWQFKEAIEHLPETWKSVAVEQRTYDIELSKDYGDWSYNIIRRCGHPSVVGPQFPECPESAPTCVGAEVVLGKSTCTVVHSCKVGWSCKNSEDCGGQDICHNGLCNCLKGLTSSPDWMSLPLLENDRFAAFSLKFSADDSEVIAGGNEHSIFIFKRELNKTVLRLNGHDDDVNAVAFADSFSHLILSGGDDGLCKVWDRRILADATHTPEPVGVFAGHRDGLTFIDPRGDDRYILTNSKDQTIKLWDLRHFSSIEGQKATKQAVSRQGWDYRWQSPEIVRSPLPGDASIMTFRGSHSVLHTLLRARFSPDHTGKRFIYASCAKGNVVVYDMFSGEVCTILEGHKSVVRDCHWHPQYNEIISSSWDGQTALWKFDERAVRDTNPDSDVENIGCEDSSDEFYRPISKDDKRPKRKPRPRFNPYNLDRPDLIDEQYDDEDKPRTTRSMAVQQPTRAATTSRVTAPKRRELMGRYAQALQRRKRGRVGSPSPETSRRT</sequence>
<accession>A0AA39IQI9</accession>
<evidence type="ECO:0000313" key="6">
    <source>
        <dbReference type="Proteomes" id="UP001175271"/>
    </source>
</evidence>
<keyword evidence="6" id="KW-1185">Reference proteome</keyword>
<evidence type="ECO:0000256" key="4">
    <source>
        <dbReference type="SAM" id="MobiDB-lite"/>
    </source>
</evidence>
<dbReference type="InterPro" id="IPR015943">
    <property type="entry name" value="WD40/YVTN_repeat-like_dom_sf"/>
</dbReference>
<dbReference type="PANTHER" id="PTHR19847:SF7">
    <property type="entry name" value="DDB1- AND CUL4-ASSOCIATED FACTOR 11"/>
    <property type="match status" value="1"/>
</dbReference>
<dbReference type="Proteomes" id="UP001175271">
    <property type="component" value="Unassembled WGS sequence"/>
</dbReference>
<dbReference type="SUPFAM" id="SSF50978">
    <property type="entry name" value="WD40 repeat-like"/>
    <property type="match status" value="1"/>
</dbReference>
<feature type="repeat" description="WD" evidence="3">
    <location>
        <begin position="344"/>
        <end position="385"/>
    </location>
</feature>
<evidence type="ECO:0000313" key="5">
    <source>
        <dbReference type="EMBL" id="KAK0428647.1"/>
    </source>
</evidence>
<feature type="repeat" description="WD" evidence="3">
    <location>
        <begin position="219"/>
        <end position="253"/>
    </location>
</feature>
<comment type="caution">
    <text evidence="5">The sequence shown here is derived from an EMBL/GenBank/DDBJ whole genome shotgun (WGS) entry which is preliminary data.</text>
</comment>
<proteinExistence type="predicted"/>
<gene>
    <name evidence="5" type="ORF">QR680_010930</name>
</gene>
<keyword evidence="2" id="KW-0677">Repeat</keyword>
<keyword evidence="1 3" id="KW-0853">WD repeat</keyword>